<dbReference type="SUPFAM" id="SSF55874">
    <property type="entry name" value="ATPase domain of HSP90 chaperone/DNA topoisomerase II/histidine kinase"/>
    <property type="match status" value="1"/>
</dbReference>
<evidence type="ECO:0000256" key="4">
    <source>
        <dbReference type="ARBA" id="ARBA00012438"/>
    </source>
</evidence>
<evidence type="ECO:0000256" key="2">
    <source>
        <dbReference type="ARBA" id="ARBA00004236"/>
    </source>
</evidence>
<dbReference type="GO" id="GO:0004721">
    <property type="term" value="F:phosphoprotein phosphatase activity"/>
    <property type="evidence" value="ECO:0007669"/>
    <property type="project" value="TreeGrafter"/>
</dbReference>
<keyword evidence="8" id="KW-0547">Nucleotide-binding</keyword>
<dbReference type="PROSITE" id="PS50112">
    <property type="entry name" value="PAS"/>
    <property type="match status" value="1"/>
</dbReference>
<keyword evidence="6" id="KW-0597">Phosphoprotein</keyword>
<dbReference type="Pfam" id="PF02518">
    <property type="entry name" value="HATPase_c"/>
    <property type="match status" value="1"/>
</dbReference>
<feature type="domain" description="Histidine kinase" evidence="14">
    <location>
        <begin position="248"/>
        <end position="464"/>
    </location>
</feature>
<dbReference type="FunFam" id="3.30.565.10:FF:000023">
    <property type="entry name" value="PAS domain-containing sensor histidine kinase"/>
    <property type="match status" value="1"/>
</dbReference>
<dbReference type="Proteomes" id="UP000008467">
    <property type="component" value="Chromosome"/>
</dbReference>
<dbReference type="InterPro" id="IPR003594">
    <property type="entry name" value="HATPase_dom"/>
</dbReference>
<dbReference type="EC" id="2.7.13.3" evidence="4"/>
<dbReference type="PROSITE" id="PS50885">
    <property type="entry name" value="HAMP"/>
    <property type="match status" value="1"/>
</dbReference>
<dbReference type="SMART" id="SM00304">
    <property type="entry name" value="HAMP"/>
    <property type="match status" value="1"/>
</dbReference>
<dbReference type="GO" id="GO:0000155">
    <property type="term" value="F:phosphorelay sensor kinase activity"/>
    <property type="evidence" value="ECO:0007669"/>
    <property type="project" value="InterPro"/>
</dbReference>
<feature type="domain" description="HAMP" evidence="16">
    <location>
        <begin position="71"/>
        <end position="123"/>
    </location>
</feature>
<dbReference type="PROSITE" id="PS50109">
    <property type="entry name" value="HIS_KIN"/>
    <property type="match status" value="1"/>
</dbReference>
<comment type="catalytic activity">
    <reaction evidence="1">
        <text>ATP + protein L-histidine = ADP + protein N-phospho-L-histidine.</text>
        <dbReference type="EC" id="2.7.13.3"/>
    </reaction>
</comment>
<sequence>MKNKIIWPTLTAIWILVIAVAAEATLMGSRLMNEAGISLAAGEVNRMIYHIFVIAGIISFVLYVVLKGAIKKITDPIEALTEDAKKFKEDQYTHQLRDYDIEELQNLAHAFDYMGDELSGTIRKLRHQKAKLESMFSSLEEGIIVIDKKGYIDETNELARKLLGLKGNIPNNCHITHLLREEQFVKLVTEGLKTNKMQVIELKIGEYIVYITMVAVGRSGKVYEYLLLIKDVTQLRGLEEMKYQFVSNVSHELKTPLTSIQGFVETLQAGAIENKEVAYRFLNIIDIETKRLYRLIQDILLLSEIENMDKQEYGDVKVASVIENCMSLLQEQADKKSVKIVFNEEQSLVIKNMSEDHLTQMMMNLLGNAVRYTDNGAIIITTQENSKQQIITIRDSGIGIPEESIPHIFERFYRVDKGRSRQSGGTGLGLSIVKHIAKLYEIKIEVSSELGEGTCFRLILNKENE</sequence>
<evidence type="ECO:0000256" key="7">
    <source>
        <dbReference type="ARBA" id="ARBA00022679"/>
    </source>
</evidence>
<dbReference type="SMART" id="SM00387">
    <property type="entry name" value="HATPase_c"/>
    <property type="match status" value="1"/>
</dbReference>
<dbReference type="HOGENOM" id="CLU_000445_89_2_9"/>
<dbReference type="SUPFAM" id="SSF55785">
    <property type="entry name" value="PYP-like sensor domain (PAS domain)"/>
    <property type="match status" value="1"/>
</dbReference>
<dbReference type="PRINTS" id="PR00344">
    <property type="entry name" value="BCTRLSENSOR"/>
</dbReference>
<dbReference type="EMBL" id="CP002582">
    <property type="protein sequence ID" value="ADZ82863.1"/>
    <property type="molecule type" value="Genomic_DNA"/>
</dbReference>
<dbReference type="eggNOG" id="COG5002">
    <property type="taxonomic scope" value="Bacteria"/>
</dbReference>
<evidence type="ECO:0000313" key="17">
    <source>
        <dbReference type="EMBL" id="ADZ82863.1"/>
    </source>
</evidence>
<evidence type="ECO:0000256" key="3">
    <source>
        <dbReference type="ARBA" id="ARBA00004314"/>
    </source>
</evidence>
<keyword evidence="11" id="KW-0902">Two-component regulatory system</keyword>
<dbReference type="Pfam" id="PF00512">
    <property type="entry name" value="HisKA"/>
    <property type="match status" value="1"/>
</dbReference>
<dbReference type="InterPro" id="IPR036097">
    <property type="entry name" value="HisK_dim/P_sf"/>
</dbReference>
<evidence type="ECO:0000256" key="13">
    <source>
        <dbReference type="SAM" id="Phobius"/>
    </source>
</evidence>
<keyword evidence="18" id="KW-1185">Reference proteome</keyword>
<dbReference type="GO" id="GO:0016036">
    <property type="term" value="P:cellular response to phosphate starvation"/>
    <property type="evidence" value="ECO:0007669"/>
    <property type="project" value="TreeGrafter"/>
</dbReference>
<evidence type="ECO:0000259" key="14">
    <source>
        <dbReference type="PROSITE" id="PS50109"/>
    </source>
</evidence>
<evidence type="ECO:0000256" key="9">
    <source>
        <dbReference type="ARBA" id="ARBA00022777"/>
    </source>
</evidence>
<reference evidence="17 18" key="1">
    <citation type="journal article" date="2011" name="J. Bacteriol.">
        <title>Complete genome sequence of the cellulose-degrading bacterium Cellulosilyticum lentocellum.</title>
        <authorList>
            <consortium name="US DOE Joint Genome Institute"/>
            <person name="Miller D.A."/>
            <person name="Suen G."/>
            <person name="Bruce D."/>
            <person name="Copeland A."/>
            <person name="Cheng J.F."/>
            <person name="Detter C."/>
            <person name="Goodwin L.A."/>
            <person name="Han C.S."/>
            <person name="Hauser L.J."/>
            <person name="Land M.L."/>
            <person name="Lapidus A."/>
            <person name="Lucas S."/>
            <person name="Meincke L."/>
            <person name="Pitluck S."/>
            <person name="Tapia R."/>
            <person name="Teshima H."/>
            <person name="Woyke T."/>
            <person name="Fox B.G."/>
            <person name="Angert E.R."/>
            <person name="Currie C.R."/>
        </authorList>
    </citation>
    <scope>NUCLEOTIDE SEQUENCE [LARGE SCALE GENOMIC DNA]</scope>
    <source>
        <strain evidence="18">ATCC 49066 / DSM 5427 / NCIMB 11756 / RHM5</strain>
    </source>
</reference>
<dbReference type="FunFam" id="1.10.287.130:FF:000001">
    <property type="entry name" value="Two-component sensor histidine kinase"/>
    <property type="match status" value="1"/>
</dbReference>
<evidence type="ECO:0000256" key="6">
    <source>
        <dbReference type="ARBA" id="ARBA00022553"/>
    </source>
</evidence>
<evidence type="ECO:0000256" key="12">
    <source>
        <dbReference type="ARBA" id="ARBA00023136"/>
    </source>
</evidence>
<evidence type="ECO:0000256" key="8">
    <source>
        <dbReference type="ARBA" id="ARBA00022741"/>
    </source>
</evidence>
<dbReference type="SMART" id="SM00388">
    <property type="entry name" value="HisKA"/>
    <property type="match status" value="1"/>
</dbReference>
<dbReference type="STRING" id="642492.Clole_1134"/>
<evidence type="ECO:0000256" key="1">
    <source>
        <dbReference type="ARBA" id="ARBA00000085"/>
    </source>
</evidence>
<feature type="domain" description="PAS" evidence="15">
    <location>
        <begin position="128"/>
        <end position="165"/>
    </location>
</feature>
<keyword evidence="5" id="KW-1003">Cell membrane</keyword>
<dbReference type="RefSeq" id="WP_013656162.1">
    <property type="nucleotide sequence ID" value="NC_015275.1"/>
</dbReference>
<dbReference type="CDD" id="cd00075">
    <property type="entry name" value="HATPase"/>
    <property type="match status" value="1"/>
</dbReference>
<dbReference type="InterPro" id="IPR004358">
    <property type="entry name" value="Sig_transdc_His_kin-like_C"/>
</dbReference>
<dbReference type="GO" id="GO:0005886">
    <property type="term" value="C:plasma membrane"/>
    <property type="evidence" value="ECO:0007669"/>
    <property type="project" value="UniProtKB-SubCell"/>
</dbReference>
<accession>F2JSM9</accession>
<dbReference type="PANTHER" id="PTHR45453:SF1">
    <property type="entry name" value="PHOSPHATE REGULON SENSOR PROTEIN PHOR"/>
    <property type="match status" value="1"/>
</dbReference>
<protein>
    <recommendedName>
        <fullName evidence="4">histidine kinase</fullName>
        <ecNumber evidence="4">2.7.13.3</ecNumber>
    </recommendedName>
</protein>
<dbReference type="Gene3D" id="1.10.287.130">
    <property type="match status" value="1"/>
</dbReference>
<dbReference type="AlphaFoldDB" id="F2JSM9"/>
<dbReference type="CDD" id="cd00082">
    <property type="entry name" value="HisKA"/>
    <property type="match status" value="1"/>
</dbReference>
<evidence type="ECO:0000256" key="5">
    <source>
        <dbReference type="ARBA" id="ARBA00022475"/>
    </source>
</evidence>
<keyword evidence="13" id="KW-0812">Transmembrane</keyword>
<evidence type="ECO:0000259" key="15">
    <source>
        <dbReference type="PROSITE" id="PS50112"/>
    </source>
</evidence>
<dbReference type="GO" id="GO:0005524">
    <property type="term" value="F:ATP binding"/>
    <property type="evidence" value="ECO:0007669"/>
    <property type="project" value="UniProtKB-KW"/>
</dbReference>
<dbReference type="PANTHER" id="PTHR45453">
    <property type="entry name" value="PHOSPHATE REGULON SENSOR PROTEIN PHOR"/>
    <property type="match status" value="1"/>
</dbReference>
<dbReference type="KEGG" id="cle:Clole_1134"/>
<dbReference type="InterPro" id="IPR050351">
    <property type="entry name" value="BphY/WalK/GraS-like"/>
</dbReference>
<dbReference type="InterPro" id="IPR003661">
    <property type="entry name" value="HisK_dim/P_dom"/>
</dbReference>
<evidence type="ECO:0000313" key="18">
    <source>
        <dbReference type="Proteomes" id="UP000008467"/>
    </source>
</evidence>
<dbReference type="InterPro" id="IPR036890">
    <property type="entry name" value="HATPase_C_sf"/>
</dbReference>
<name>F2JSM9_CELLD</name>
<proteinExistence type="predicted"/>
<evidence type="ECO:0000256" key="10">
    <source>
        <dbReference type="ARBA" id="ARBA00022840"/>
    </source>
</evidence>
<organism evidence="17 18">
    <name type="scientific">Cellulosilyticum lentocellum (strain ATCC 49066 / DSM 5427 / NCIMB 11756 / RHM5)</name>
    <name type="common">Clostridium lentocellum</name>
    <dbReference type="NCBI Taxonomy" id="642492"/>
    <lineage>
        <taxon>Bacteria</taxon>
        <taxon>Bacillati</taxon>
        <taxon>Bacillota</taxon>
        <taxon>Clostridia</taxon>
        <taxon>Lachnospirales</taxon>
        <taxon>Cellulosilyticaceae</taxon>
        <taxon>Cellulosilyticum</taxon>
    </lineage>
</organism>
<gene>
    <name evidence="17" type="ordered locus">Clole_1134</name>
</gene>
<feature type="transmembrane region" description="Helical" evidence="13">
    <location>
        <begin position="48"/>
        <end position="66"/>
    </location>
</feature>
<dbReference type="InterPro" id="IPR035965">
    <property type="entry name" value="PAS-like_dom_sf"/>
</dbReference>
<dbReference type="Gene3D" id="3.30.565.10">
    <property type="entry name" value="Histidine kinase-like ATPase, C-terminal domain"/>
    <property type="match status" value="1"/>
</dbReference>
<dbReference type="InterPro" id="IPR005467">
    <property type="entry name" value="His_kinase_dom"/>
</dbReference>
<keyword evidence="7" id="KW-0808">Transferase</keyword>
<evidence type="ECO:0000259" key="16">
    <source>
        <dbReference type="PROSITE" id="PS50885"/>
    </source>
</evidence>
<comment type="subcellular location">
    <subcellularLocation>
        <location evidence="2">Cell membrane</location>
    </subcellularLocation>
    <subcellularLocation>
        <location evidence="3">Membrane raft</location>
        <topology evidence="3">Multi-pass membrane protein</topology>
    </subcellularLocation>
</comment>
<dbReference type="InterPro" id="IPR000014">
    <property type="entry name" value="PAS"/>
</dbReference>
<evidence type="ECO:0000256" key="11">
    <source>
        <dbReference type="ARBA" id="ARBA00023012"/>
    </source>
</evidence>
<keyword evidence="9 17" id="KW-0418">Kinase</keyword>
<dbReference type="GO" id="GO:0045121">
    <property type="term" value="C:membrane raft"/>
    <property type="evidence" value="ECO:0007669"/>
    <property type="project" value="UniProtKB-SubCell"/>
</dbReference>
<dbReference type="Gene3D" id="6.10.340.10">
    <property type="match status" value="1"/>
</dbReference>
<dbReference type="InterPro" id="IPR003660">
    <property type="entry name" value="HAMP_dom"/>
</dbReference>
<dbReference type="SUPFAM" id="SSF47384">
    <property type="entry name" value="Homodimeric domain of signal transducing histidine kinase"/>
    <property type="match status" value="1"/>
</dbReference>
<keyword evidence="13" id="KW-1133">Transmembrane helix</keyword>
<keyword evidence="12 13" id="KW-0472">Membrane</keyword>
<keyword evidence="10" id="KW-0067">ATP-binding</keyword>
<dbReference type="Gene3D" id="3.30.450.20">
    <property type="entry name" value="PAS domain"/>
    <property type="match status" value="1"/>
</dbReference>